<dbReference type="AlphaFoldDB" id="A0A915CDX4"/>
<dbReference type="WBParaSite" id="PgR124_g015_t01">
    <property type="protein sequence ID" value="PgR124_g015_t01"/>
    <property type="gene ID" value="PgR124_g015"/>
</dbReference>
<name>A0A915CDX4_PARUN</name>
<keyword evidence="1" id="KW-1185">Reference proteome</keyword>
<accession>A0A915CDX4</accession>
<evidence type="ECO:0000313" key="2">
    <source>
        <dbReference type="WBParaSite" id="PgR124_g015_t01"/>
    </source>
</evidence>
<protein>
    <submittedName>
        <fullName evidence="2">Uncharacterized protein</fullName>
    </submittedName>
</protein>
<dbReference type="Proteomes" id="UP000887569">
    <property type="component" value="Unplaced"/>
</dbReference>
<organism evidence="1 2">
    <name type="scientific">Parascaris univalens</name>
    <name type="common">Nematode worm</name>
    <dbReference type="NCBI Taxonomy" id="6257"/>
    <lineage>
        <taxon>Eukaryota</taxon>
        <taxon>Metazoa</taxon>
        <taxon>Ecdysozoa</taxon>
        <taxon>Nematoda</taxon>
        <taxon>Chromadorea</taxon>
        <taxon>Rhabditida</taxon>
        <taxon>Spirurina</taxon>
        <taxon>Ascaridomorpha</taxon>
        <taxon>Ascaridoidea</taxon>
        <taxon>Ascarididae</taxon>
        <taxon>Parascaris</taxon>
    </lineage>
</organism>
<evidence type="ECO:0000313" key="1">
    <source>
        <dbReference type="Proteomes" id="UP000887569"/>
    </source>
</evidence>
<reference evidence="2" key="1">
    <citation type="submission" date="2022-11" db="UniProtKB">
        <authorList>
            <consortium name="WormBaseParasite"/>
        </authorList>
    </citation>
    <scope>IDENTIFICATION</scope>
</reference>
<proteinExistence type="predicted"/>
<sequence length="35" mass="4275">ELKFFIFLRNANLETAYDFSKSERWLITADERRHG</sequence>